<keyword evidence="3" id="KW-0282">Flagellum</keyword>
<feature type="compositionally biased region" description="Basic and acidic residues" evidence="1">
    <location>
        <begin position="192"/>
        <end position="215"/>
    </location>
</feature>
<dbReference type="GeneID" id="101852532"/>
<name>A0ABM1AEB6_APLCA</name>
<accession>A0ABM1AEB6</accession>
<dbReference type="RefSeq" id="XP_012946048.1">
    <property type="nucleotide sequence ID" value="XM_013090594.2"/>
</dbReference>
<reference evidence="3" key="1">
    <citation type="submission" date="2025-08" db="UniProtKB">
        <authorList>
            <consortium name="RefSeq"/>
        </authorList>
    </citation>
    <scope>IDENTIFICATION</scope>
</reference>
<protein>
    <submittedName>
        <fullName evidence="3">Cilia- and flagella-associated protein 54</fullName>
    </submittedName>
</protein>
<sequence>MEVLGERIEHYHSDGQLDHLSSPQSPMQNVYLPHVQRLAQVKLRIGHAQARNTAKMVRNGKCPTDPVLLWVDCLGVLTTALEISQVSAAREASVEAEILLLMGKVQKMLVYQGKYQARSAAGTLLEAIKISFINDHDLGLMRQAYLEIALIYLYSSGLITVKDGSFLESVAGDSSDEVSVASSRTERKYKRSKEDVVPEESNLKRERSRVEREETEQEKERRCAWLAVRCATAVATAQRARGLLVGDTAVTSQRVGEKSTGEVPDFLGLDLLSGYVLGEKKKVYKNEIEEELASLIEAQEVKVSETYDDQVNKARVAAKELSWIHLLGYQSILQRLVSTATTSVSTQLTDRPGQEDGEGEDGGLSEMDLGFISHAQFDTGLNYDVVRYMLHSGLWCMRLTQMHGYLCNNLKVYAADCCAPYPPPGLHMTGQAQFPTDLNITIKSYASNLSLNSEIDAESLSDDPLSSARAPLPPGSQLDSYKPVDRVSASGQDTELSIQWYQPGLEESDPGRCEAIAADKRIVLLYAISRRTSAQSSPQLTPGFIWVSLHKVNDLHDRLALLSQRAEISLVEKVKKEPTTPSPTPAKSKKAQRIKALSPKVQRDEQLENLLRQCLDDACSLTGVIPEQGATSGTDFPFEVSKVNIKNLESMFDPSLGLTLKGSDLLPWLVKLFP</sequence>
<gene>
    <name evidence="3" type="primary">LOC101852532</name>
</gene>
<keyword evidence="3" id="KW-0966">Cell projection</keyword>
<evidence type="ECO:0000256" key="1">
    <source>
        <dbReference type="SAM" id="MobiDB-lite"/>
    </source>
</evidence>
<organism evidence="2 3">
    <name type="scientific">Aplysia californica</name>
    <name type="common">California sea hare</name>
    <dbReference type="NCBI Taxonomy" id="6500"/>
    <lineage>
        <taxon>Eukaryota</taxon>
        <taxon>Metazoa</taxon>
        <taxon>Spiralia</taxon>
        <taxon>Lophotrochozoa</taxon>
        <taxon>Mollusca</taxon>
        <taxon>Gastropoda</taxon>
        <taxon>Heterobranchia</taxon>
        <taxon>Euthyneura</taxon>
        <taxon>Tectipleura</taxon>
        <taxon>Aplysiida</taxon>
        <taxon>Aplysioidea</taxon>
        <taxon>Aplysiidae</taxon>
        <taxon>Aplysia</taxon>
    </lineage>
</organism>
<keyword evidence="3" id="KW-0969">Cilium</keyword>
<proteinExistence type="predicted"/>
<feature type="region of interest" description="Disordered" evidence="1">
    <location>
        <begin position="461"/>
        <end position="483"/>
    </location>
</feature>
<keyword evidence="2" id="KW-1185">Reference proteome</keyword>
<evidence type="ECO:0000313" key="3">
    <source>
        <dbReference type="RefSeq" id="XP_012946048.1"/>
    </source>
</evidence>
<evidence type="ECO:0000313" key="2">
    <source>
        <dbReference type="Proteomes" id="UP000694888"/>
    </source>
</evidence>
<feature type="region of interest" description="Disordered" evidence="1">
    <location>
        <begin position="182"/>
        <end position="215"/>
    </location>
</feature>
<dbReference type="Proteomes" id="UP000694888">
    <property type="component" value="Unplaced"/>
</dbReference>
<feature type="region of interest" description="Disordered" evidence="1">
    <location>
        <begin position="344"/>
        <end position="363"/>
    </location>
</feature>
<dbReference type="PANTHER" id="PTHR33487:SF1">
    <property type="entry name" value="CILIA- AND FLAGELLA-ASSOCIATED PROTEIN 54"/>
    <property type="match status" value="1"/>
</dbReference>
<dbReference type="PANTHER" id="PTHR33487">
    <property type="entry name" value="CILIA- AND FLAGELLA-ASSOCIATED PROTEIN 54"/>
    <property type="match status" value="1"/>
</dbReference>